<evidence type="ECO:0000256" key="6">
    <source>
        <dbReference type="ARBA" id="ARBA00023157"/>
    </source>
</evidence>
<dbReference type="PROSITE" id="PS50026">
    <property type="entry name" value="EGF_3"/>
    <property type="match status" value="3"/>
</dbReference>
<dbReference type="Gene3D" id="2.10.25.10">
    <property type="entry name" value="Laminin"/>
    <property type="match status" value="3"/>
</dbReference>
<accession>A0A8B6DXV5</accession>
<feature type="domain" description="Ig-like" evidence="10">
    <location>
        <begin position="224"/>
        <end position="306"/>
    </location>
</feature>
<comment type="caution">
    <text evidence="8">Lacks conserved residue(s) required for the propagation of feature annotation.</text>
</comment>
<keyword evidence="3" id="KW-0732">Signal</keyword>
<dbReference type="InterPro" id="IPR001881">
    <property type="entry name" value="EGF-like_Ca-bd_dom"/>
</dbReference>
<comment type="subcellular location">
    <subcellularLocation>
        <location evidence="1">Membrane</location>
    </subcellularLocation>
</comment>
<proteinExistence type="predicted"/>
<dbReference type="InterPro" id="IPR036179">
    <property type="entry name" value="Ig-like_dom_sf"/>
</dbReference>
<keyword evidence="12" id="KW-1185">Reference proteome</keyword>
<dbReference type="CDD" id="cd00054">
    <property type="entry name" value="EGF_CA"/>
    <property type="match status" value="3"/>
</dbReference>
<evidence type="ECO:0000256" key="2">
    <source>
        <dbReference type="ARBA" id="ARBA00022536"/>
    </source>
</evidence>
<dbReference type="InterPro" id="IPR013783">
    <property type="entry name" value="Ig-like_fold"/>
</dbReference>
<evidence type="ECO:0000256" key="1">
    <source>
        <dbReference type="ARBA" id="ARBA00004370"/>
    </source>
</evidence>
<evidence type="ECO:0000256" key="8">
    <source>
        <dbReference type="PROSITE-ProRule" id="PRU00076"/>
    </source>
</evidence>
<organism evidence="11 12">
    <name type="scientific">Mytilus galloprovincialis</name>
    <name type="common">Mediterranean mussel</name>
    <dbReference type="NCBI Taxonomy" id="29158"/>
    <lineage>
        <taxon>Eukaryota</taxon>
        <taxon>Metazoa</taxon>
        <taxon>Spiralia</taxon>
        <taxon>Lophotrochozoa</taxon>
        <taxon>Mollusca</taxon>
        <taxon>Bivalvia</taxon>
        <taxon>Autobranchia</taxon>
        <taxon>Pteriomorphia</taxon>
        <taxon>Mytilida</taxon>
        <taxon>Mytiloidea</taxon>
        <taxon>Mytilidae</taxon>
        <taxon>Mytilinae</taxon>
        <taxon>Mytilus</taxon>
    </lineage>
</organism>
<dbReference type="GO" id="GO:0016020">
    <property type="term" value="C:membrane"/>
    <property type="evidence" value="ECO:0007669"/>
    <property type="project" value="UniProtKB-SubCell"/>
</dbReference>
<dbReference type="InterPro" id="IPR000742">
    <property type="entry name" value="EGF"/>
</dbReference>
<dbReference type="Gene3D" id="2.60.40.10">
    <property type="entry name" value="Immunoglobulins"/>
    <property type="match status" value="1"/>
</dbReference>
<dbReference type="PROSITE" id="PS50835">
    <property type="entry name" value="IG_LIKE"/>
    <property type="match status" value="1"/>
</dbReference>
<feature type="disulfide bond" evidence="8">
    <location>
        <begin position="134"/>
        <end position="143"/>
    </location>
</feature>
<dbReference type="AlphaFoldDB" id="A0A8B6DXV5"/>
<dbReference type="GO" id="GO:0051240">
    <property type="term" value="P:positive regulation of multicellular organismal process"/>
    <property type="evidence" value="ECO:0007669"/>
    <property type="project" value="UniProtKB-ARBA"/>
</dbReference>
<keyword evidence="2 8" id="KW-0245">EGF-like domain</keyword>
<name>A0A8B6DXV5_MYTGA</name>
<dbReference type="PROSITE" id="PS00010">
    <property type="entry name" value="ASX_HYDROXYL"/>
    <property type="match status" value="3"/>
</dbReference>
<dbReference type="Pfam" id="PF00008">
    <property type="entry name" value="EGF"/>
    <property type="match status" value="3"/>
</dbReference>
<dbReference type="PROSITE" id="PS00022">
    <property type="entry name" value="EGF_1"/>
    <property type="match status" value="3"/>
</dbReference>
<dbReference type="InterPro" id="IPR018097">
    <property type="entry name" value="EGF_Ca-bd_CS"/>
</dbReference>
<dbReference type="InterPro" id="IPR000152">
    <property type="entry name" value="EGF-type_Asp/Asn_hydroxyl_site"/>
</dbReference>
<dbReference type="SMART" id="SM00179">
    <property type="entry name" value="EGF_CA"/>
    <property type="match status" value="3"/>
</dbReference>
<protein>
    <submittedName>
        <fullName evidence="11">Uncharacterized protein</fullName>
    </submittedName>
</protein>
<keyword evidence="7" id="KW-0325">Glycoprotein</keyword>
<feature type="disulfide bond" evidence="8">
    <location>
        <begin position="210"/>
        <end position="219"/>
    </location>
</feature>
<evidence type="ECO:0000256" key="4">
    <source>
        <dbReference type="ARBA" id="ARBA00022737"/>
    </source>
</evidence>
<dbReference type="PANTHER" id="PTHR12916">
    <property type="entry name" value="CYTOCHROME C OXIDASE POLYPEPTIDE VIC-2"/>
    <property type="match status" value="1"/>
</dbReference>
<evidence type="ECO:0000259" key="9">
    <source>
        <dbReference type="PROSITE" id="PS50026"/>
    </source>
</evidence>
<dbReference type="EMBL" id="UYJE01004176">
    <property type="protein sequence ID" value="VDI25727.1"/>
    <property type="molecule type" value="Genomic_DNA"/>
</dbReference>
<dbReference type="InterPro" id="IPR009030">
    <property type="entry name" value="Growth_fac_rcpt_cys_sf"/>
</dbReference>
<dbReference type="SUPFAM" id="SSF57184">
    <property type="entry name" value="Growth factor receptor domain"/>
    <property type="match status" value="1"/>
</dbReference>
<dbReference type="Proteomes" id="UP000596742">
    <property type="component" value="Unassembled WGS sequence"/>
</dbReference>
<evidence type="ECO:0000256" key="5">
    <source>
        <dbReference type="ARBA" id="ARBA00023136"/>
    </source>
</evidence>
<dbReference type="GO" id="GO:0005509">
    <property type="term" value="F:calcium ion binding"/>
    <property type="evidence" value="ECO:0007669"/>
    <property type="project" value="InterPro"/>
</dbReference>
<sequence length="607" mass="68944">MHIVLVLGGRNVFLKWKIIGNKVKLTCQVERLLDFPVEFYNPDENKVAICFTPVNRRSFDIWQDMSNNDTDLYVPIKQGIQTNGRWTCRNGNVKEKDYADVTTYTSWDINECVYTPCQHGGSCINEMNGYYCNCVAGFSGIQCEQDIDECASEPCQNRGRCINERNKFTCMCRLGYFGENCQYDVDDCKSNPCVNGGTCKDEVNGFTCMCKTGFNGKFCEKEVPVLQIDNERECRFNDVKTLSCRLTGDMSYQLSPWIHSVKDNVIRHVNSSVIGNVVTAQVGPCSSEDFGTYTCTASKEMKGHVTEIKKSILLNIRGKPVCTNSFVNVKNGSAEVTVQLHSFPFISTIKWYKSTEQIRSDPNKYQTTNLSYVTMTISYGVQVQMEGYTLQLIISGIGRDDFDDYGAKVANDLGEVMCKAEFRIPGLDEHKYLPNWWLIPTIFNVLSSCHFNGKFVTPKIEHNITQREKIDVKSCQSSFEAVTENSYDNVYEIESISKETLSEGNGDSDYEKIDTGDYEQVEILSETKDTNNVPIYLDLQENYIYPNNEDAQLFMRGMKEPNVTTTKDNATENNSTYDVNAYKTNPDGKDEVCSKEFDLRNGRSMTF</sequence>
<dbReference type="FunFam" id="2.10.25.10:FF:000122">
    <property type="entry name" value="Protein crumbs homolog 2"/>
    <property type="match status" value="1"/>
</dbReference>
<feature type="disulfide bond" evidence="8">
    <location>
        <begin position="172"/>
        <end position="181"/>
    </location>
</feature>
<dbReference type="SUPFAM" id="SSF48726">
    <property type="entry name" value="Immunoglobulin"/>
    <property type="match status" value="2"/>
</dbReference>
<dbReference type="PROSITE" id="PS01187">
    <property type="entry name" value="EGF_CA"/>
    <property type="match status" value="1"/>
</dbReference>
<keyword evidence="4" id="KW-0677">Repeat</keyword>
<dbReference type="InterPro" id="IPR007110">
    <property type="entry name" value="Ig-like_dom"/>
</dbReference>
<dbReference type="PROSITE" id="PS01186">
    <property type="entry name" value="EGF_2"/>
    <property type="match status" value="3"/>
</dbReference>
<evidence type="ECO:0000313" key="12">
    <source>
        <dbReference type="Proteomes" id="UP000596742"/>
    </source>
</evidence>
<comment type="caution">
    <text evidence="11">The sequence shown here is derived from an EMBL/GenBank/DDBJ whole genome shotgun (WGS) entry which is preliminary data.</text>
</comment>
<evidence type="ECO:0000256" key="3">
    <source>
        <dbReference type="ARBA" id="ARBA00022729"/>
    </source>
</evidence>
<evidence type="ECO:0000259" key="10">
    <source>
        <dbReference type="PROSITE" id="PS50835"/>
    </source>
</evidence>
<evidence type="ECO:0000313" key="11">
    <source>
        <dbReference type="EMBL" id="VDI25727.1"/>
    </source>
</evidence>
<keyword evidence="6 8" id="KW-1015">Disulfide bond</keyword>
<dbReference type="SMART" id="SM00181">
    <property type="entry name" value="EGF"/>
    <property type="match status" value="3"/>
</dbReference>
<dbReference type="FunFam" id="2.10.25.10:FF:000004">
    <property type="entry name" value="Neurogenic locus notch 1"/>
    <property type="match status" value="1"/>
</dbReference>
<feature type="domain" description="EGF-like" evidence="9">
    <location>
        <begin position="184"/>
        <end position="220"/>
    </location>
</feature>
<dbReference type="PANTHER" id="PTHR12916:SF4">
    <property type="entry name" value="UNINFLATABLE, ISOFORM C"/>
    <property type="match status" value="1"/>
</dbReference>
<feature type="domain" description="EGF-like" evidence="9">
    <location>
        <begin position="108"/>
        <end position="144"/>
    </location>
</feature>
<evidence type="ECO:0000256" key="7">
    <source>
        <dbReference type="ARBA" id="ARBA00023180"/>
    </source>
</evidence>
<feature type="domain" description="EGF-like" evidence="9">
    <location>
        <begin position="146"/>
        <end position="182"/>
    </location>
</feature>
<keyword evidence="5" id="KW-0472">Membrane</keyword>
<dbReference type="OrthoDB" id="5953235at2759"/>
<dbReference type="FunFam" id="2.10.25.10:FF:000309">
    <property type="entry name" value="Uncharacterized protein, isoform A"/>
    <property type="match status" value="1"/>
</dbReference>
<reference evidence="11" key="1">
    <citation type="submission" date="2018-11" db="EMBL/GenBank/DDBJ databases">
        <authorList>
            <person name="Alioto T."/>
            <person name="Alioto T."/>
        </authorList>
    </citation>
    <scope>NUCLEOTIDE SEQUENCE</scope>
</reference>
<dbReference type="GO" id="GO:0003008">
    <property type="term" value="P:system process"/>
    <property type="evidence" value="ECO:0007669"/>
    <property type="project" value="UniProtKB-ARBA"/>
</dbReference>
<gene>
    <name evidence="11" type="ORF">MGAL_10B051583</name>
</gene>